<feature type="compositionally biased region" description="Basic and acidic residues" evidence="1">
    <location>
        <begin position="333"/>
        <end position="361"/>
    </location>
</feature>
<feature type="compositionally biased region" description="Polar residues" evidence="1">
    <location>
        <begin position="320"/>
        <end position="332"/>
    </location>
</feature>
<name>A0A521E147_9SPHI</name>
<evidence type="ECO:0000256" key="1">
    <source>
        <dbReference type="SAM" id="MobiDB-lite"/>
    </source>
</evidence>
<proteinExistence type="predicted"/>
<dbReference type="Pfam" id="PF11751">
    <property type="entry name" value="PorP_SprF"/>
    <property type="match status" value="1"/>
</dbReference>
<evidence type="ECO:0000313" key="4">
    <source>
        <dbReference type="Proteomes" id="UP000315971"/>
    </source>
</evidence>
<protein>
    <submittedName>
        <fullName evidence="3">Type IX secretion system membrane protein, PorP/SprF family</fullName>
    </submittedName>
</protein>
<evidence type="ECO:0000313" key="3">
    <source>
        <dbReference type="EMBL" id="SMO77622.1"/>
    </source>
</evidence>
<dbReference type="InterPro" id="IPR019861">
    <property type="entry name" value="PorP/SprF_Bacteroidetes"/>
</dbReference>
<accession>A0A521E147</accession>
<keyword evidence="2" id="KW-0732">Signal</keyword>
<reference evidence="3 4" key="1">
    <citation type="submission" date="2017-05" db="EMBL/GenBank/DDBJ databases">
        <authorList>
            <person name="Varghese N."/>
            <person name="Submissions S."/>
        </authorList>
    </citation>
    <scope>NUCLEOTIDE SEQUENCE [LARGE SCALE GENOMIC DNA]</scope>
    <source>
        <strain evidence="3 4">DSM 21342</strain>
    </source>
</reference>
<sequence length="488" mass="55341">MKRKFLFLNAVFMLMFFRVVFAQQDAQFSQYMFNGLYVNPAYAGYKEQLNLHTFYRNQWTGFPGAPKTMSLSVDAPMMQYNMGLGLQVNNDKVGIENSLAVFGIYSYRLKINDEARLSFGLGAGFINNSLDGTNSIVDDSGDELQPGVKSSAFTPDLKFGVYYNDERFYAGVSATNLLSPYMVYSVEENQIIPKRSPHIYLTSGGLVDITDNVKLKPSFLLKQELKGLSTLDLNMFVLLHDKFWVGTSYRAGLNLFKTEGKNTTFGSNSVVFLSEFYLGEQIRLGYAYDFSLNALQGLNSGSHEISLGYTMDVSNILGNTYHSRQPKGNSIKVSRERTEKASKEPKPKEAEKTIEKPKEIPKQVQPAPVKDHSEAEAKAKANKAVEIEKLAERTQRQLEKAEAKKQREREKEAARKLEREKREEEAALKAKAKAEEEVAKAREEKTKEAQQEPKSDYEKKQEKARVEAEKKAKKLRRKNGAMVSPRYF</sequence>
<dbReference type="EMBL" id="FXSZ01000010">
    <property type="protein sequence ID" value="SMO77622.1"/>
    <property type="molecule type" value="Genomic_DNA"/>
</dbReference>
<dbReference type="Proteomes" id="UP000315971">
    <property type="component" value="Unassembled WGS sequence"/>
</dbReference>
<dbReference type="OrthoDB" id="1493187at2"/>
<dbReference type="AlphaFoldDB" id="A0A521E147"/>
<dbReference type="RefSeq" id="WP_142604498.1">
    <property type="nucleotide sequence ID" value="NZ_FXSZ01000010.1"/>
</dbReference>
<feature type="compositionally biased region" description="Basic and acidic residues" evidence="1">
    <location>
        <begin position="394"/>
        <end position="470"/>
    </location>
</feature>
<feature type="region of interest" description="Disordered" evidence="1">
    <location>
        <begin position="320"/>
        <end position="382"/>
    </location>
</feature>
<keyword evidence="4" id="KW-1185">Reference proteome</keyword>
<feature type="signal peptide" evidence="2">
    <location>
        <begin position="1"/>
        <end position="22"/>
    </location>
</feature>
<organism evidence="3 4">
    <name type="scientific">Solitalea koreensis</name>
    <dbReference type="NCBI Taxonomy" id="543615"/>
    <lineage>
        <taxon>Bacteria</taxon>
        <taxon>Pseudomonadati</taxon>
        <taxon>Bacteroidota</taxon>
        <taxon>Sphingobacteriia</taxon>
        <taxon>Sphingobacteriales</taxon>
        <taxon>Sphingobacteriaceae</taxon>
        <taxon>Solitalea</taxon>
    </lineage>
</organism>
<feature type="chain" id="PRO_5021934647" evidence="2">
    <location>
        <begin position="23"/>
        <end position="488"/>
    </location>
</feature>
<dbReference type="NCBIfam" id="TIGR03519">
    <property type="entry name" value="T9SS_PorP_fam"/>
    <property type="match status" value="1"/>
</dbReference>
<gene>
    <name evidence="3" type="ORF">SAMN06265350_11013</name>
</gene>
<feature type="compositionally biased region" description="Basic and acidic residues" evidence="1">
    <location>
        <begin position="369"/>
        <end position="382"/>
    </location>
</feature>
<feature type="region of interest" description="Disordered" evidence="1">
    <location>
        <begin position="394"/>
        <end position="488"/>
    </location>
</feature>
<evidence type="ECO:0000256" key="2">
    <source>
        <dbReference type="SAM" id="SignalP"/>
    </source>
</evidence>